<dbReference type="Proteomes" id="UP001321475">
    <property type="component" value="Chromosome"/>
</dbReference>
<feature type="compositionally biased region" description="Basic and acidic residues" evidence="1">
    <location>
        <begin position="86"/>
        <end position="96"/>
    </location>
</feature>
<reference evidence="3" key="1">
    <citation type="journal article" date="2019" name="Int. J. Syst. Evol. Microbiol.">
        <title>The Global Catalogue of Microorganisms (GCM) 10K type strain sequencing project: providing services to taxonomists for standard genome sequencing and annotation.</title>
        <authorList>
            <consortium name="The Broad Institute Genomics Platform"/>
            <consortium name="The Broad Institute Genome Sequencing Center for Infectious Disease"/>
            <person name="Wu L."/>
            <person name="Ma J."/>
        </authorList>
    </citation>
    <scope>NUCLEOTIDE SEQUENCE [LARGE SCALE GENOMIC DNA]</scope>
    <source>
        <strain evidence="3">NBRC 108565</strain>
    </source>
</reference>
<gene>
    <name evidence="2" type="ORF">GCM10025865_08360</name>
</gene>
<feature type="compositionally biased region" description="Basic and acidic residues" evidence="1">
    <location>
        <begin position="287"/>
        <end position="297"/>
    </location>
</feature>
<feature type="compositionally biased region" description="Basic and acidic residues" evidence="1">
    <location>
        <begin position="111"/>
        <end position="145"/>
    </location>
</feature>
<evidence type="ECO:0000313" key="2">
    <source>
        <dbReference type="EMBL" id="BDZ41537.1"/>
    </source>
</evidence>
<sequence>MDGVIPGSTAGVRAASGPQEESAPVEQADGEPVFDLRGAHPGRSSWRRRRNLRRVRADAEQAAVLSVSGPTPSDDATTVLSAADVPLRDTDVRLDGRPVNASTDTSSDATPDARGDESSAAPKDERGRQDEDNANDERTEHDAHGRTGSTGSAGAGTGTSTPGASGPNGVEPASEGSFSAGSSGGATAAAADATQDETAVGARQTGEYEVSPTLRESALFSGSEAGIERSKAFAGPGDDVYHQREEAERSRSGETGEVPADATPEEGDPDLGGGTSSDDLQGLSPQEAKRRDPEGRRAPRGGDATGSEGGDGSPGEG</sequence>
<proteinExistence type="predicted"/>
<feature type="compositionally biased region" description="Polar residues" evidence="1">
    <location>
        <begin position="68"/>
        <end position="80"/>
    </location>
</feature>
<feature type="compositionally biased region" description="Basic residues" evidence="1">
    <location>
        <begin position="45"/>
        <end position="54"/>
    </location>
</feature>
<evidence type="ECO:0000313" key="3">
    <source>
        <dbReference type="Proteomes" id="UP001321475"/>
    </source>
</evidence>
<dbReference type="EMBL" id="AP027729">
    <property type="protein sequence ID" value="BDZ41537.1"/>
    <property type="molecule type" value="Genomic_DNA"/>
</dbReference>
<name>A0ABM8G0G3_9CELL</name>
<accession>A0ABM8G0G3</accession>
<feature type="compositionally biased region" description="Polar residues" evidence="1">
    <location>
        <begin position="100"/>
        <end position="109"/>
    </location>
</feature>
<keyword evidence="3" id="KW-1185">Reference proteome</keyword>
<feature type="region of interest" description="Disordered" evidence="1">
    <location>
        <begin position="1"/>
        <end position="317"/>
    </location>
</feature>
<feature type="compositionally biased region" description="Low complexity" evidence="1">
    <location>
        <begin position="158"/>
        <end position="193"/>
    </location>
</feature>
<feature type="compositionally biased region" description="Gly residues" evidence="1">
    <location>
        <begin position="303"/>
        <end position="317"/>
    </location>
</feature>
<feature type="compositionally biased region" description="Basic and acidic residues" evidence="1">
    <location>
        <begin position="239"/>
        <end position="254"/>
    </location>
</feature>
<organism evidence="2 3">
    <name type="scientific">Paraoerskovia sediminicola</name>
    <dbReference type="NCBI Taxonomy" id="1138587"/>
    <lineage>
        <taxon>Bacteria</taxon>
        <taxon>Bacillati</taxon>
        <taxon>Actinomycetota</taxon>
        <taxon>Actinomycetes</taxon>
        <taxon>Micrococcales</taxon>
        <taxon>Cellulomonadaceae</taxon>
        <taxon>Paraoerskovia</taxon>
    </lineage>
</organism>
<evidence type="ECO:0000256" key="1">
    <source>
        <dbReference type="SAM" id="MobiDB-lite"/>
    </source>
</evidence>
<protein>
    <submittedName>
        <fullName evidence="2">Uncharacterized protein</fullName>
    </submittedName>
</protein>